<reference evidence="1 2" key="1">
    <citation type="journal article" date="2013" name="Genome Announc.">
        <title>Draft Genome Sequence of Rhodococcus rhodnii Strain LMG5362, a Symbiont of Rhodnius prolixus (Hemiptera, Reduviidae, Triatominae), the Principle Vector of Trypanosoma cruzi.</title>
        <authorList>
            <person name="Pachebat J.A."/>
            <person name="van Keulen G."/>
            <person name="Whitten M.M."/>
            <person name="Girdwood S."/>
            <person name="Del Sol R."/>
            <person name="Dyson P.J."/>
            <person name="Facey P.D."/>
        </authorList>
    </citation>
    <scope>NUCLEOTIDE SEQUENCE [LARGE SCALE GENOMIC DNA]</scope>
    <source>
        <strain evidence="1 2">LMG 5362</strain>
    </source>
</reference>
<evidence type="ECO:0000313" key="2">
    <source>
        <dbReference type="Proteomes" id="UP000013525"/>
    </source>
</evidence>
<accession>R7WMK5</accession>
<evidence type="ECO:0000313" key="1">
    <source>
        <dbReference type="EMBL" id="EOM76551.1"/>
    </source>
</evidence>
<organism evidence="1 2">
    <name type="scientific">Rhodococcus rhodnii LMG 5362</name>
    <dbReference type="NCBI Taxonomy" id="1273125"/>
    <lineage>
        <taxon>Bacteria</taxon>
        <taxon>Bacillati</taxon>
        <taxon>Actinomycetota</taxon>
        <taxon>Actinomycetes</taxon>
        <taxon>Mycobacteriales</taxon>
        <taxon>Nocardiaceae</taxon>
        <taxon>Rhodococcus</taxon>
    </lineage>
</organism>
<dbReference type="EMBL" id="APMY01000064">
    <property type="protein sequence ID" value="EOM76551.1"/>
    <property type="molecule type" value="Genomic_DNA"/>
</dbReference>
<gene>
    <name evidence="1" type="ORF">Rrhod_2091</name>
</gene>
<keyword evidence="2" id="KW-1185">Reference proteome</keyword>
<proteinExistence type="predicted"/>
<dbReference type="AlphaFoldDB" id="R7WMK5"/>
<dbReference type="Proteomes" id="UP000013525">
    <property type="component" value="Unassembled WGS sequence"/>
</dbReference>
<sequence length="74" mass="7623">MDASAARVGGRLAAVIDGAVIDGAEIVGDGMARLVVPRLVFRNVSFGGMRRAIGHVNLASSTNGEIRITRMSAA</sequence>
<protein>
    <submittedName>
        <fullName evidence="1">Uncharacterized protein</fullName>
    </submittedName>
</protein>
<name>R7WMK5_9NOCA</name>
<comment type="caution">
    <text evidence="1">The sequence shown here is derived from an EMBL/GenBank/DDBJ whole genome shotgun (WGS) entry which is preliminary data.</text>
</comment>